<gene>
    <name evidence="1" type="ORF">SPARVUS_LOCUS16322714</name>
</gene>
<feature type="non-terminal residue" evidence="1">
    <location>
        <position position="1"/>
    </location>
</feature>
<dbReference type="EMBL" id="CATNWA010021433">
    <property type="protein sequence ID" value="CAI9622654.1"/>
    <property type="molecule type" value="Genomic_DNA"/>
</dbReference>
<accession>A0ABN9HNJ7</accession>
<name>A0ABN9HNJ7_9NEOB</name>
<keyword evidence="2" id="KW-1185">Reference proteome</keyword>
<dbReference type="Proteomes" id="UP001162483">
    <property type="component" value="Unassembled WGS sequence"/>
</dbReference>
<protein>
    <submittedName>
        <fullName evidence="1">Uncharacterized protein</fullName>
    </submittedName>
</protein>
<comment type="caution">
    <text evidence="1">The sequence shown here is derived from an EMBL/GenBank/DDBJ whole genome shotgun (WGS) entry which is preliminary data.</text>
</comment>
<evidence type="ECO:0000313" key="2">
    <source>
        <dbReference type="Proteomes" id="UP001162483"/>
    </source>
</evidence>
<proteinExistence type="predicted"/>
<evidence type="ECO:0000313" key="1">
    <source>
        <dbReference type="EMBL" id="CAI9622654.1"/>
    </source>
</evidence>
<reference evidence="1" key="1">
    <citation type="submission" date="2023-05" db="EMBL/GenBank/DDBJ databases">
        <authorList>
            <person name="Stuckert A."/>
        </authorList>
    </citation>
    <scope>NUCLEOTIDE SEQUENCE</scope>
</reference>
<sequence>NFEKKKKKNVFLVFVIKFCKISDFSPLLMCANEAVVMVTDKMH</sequence>
<organism evidence="1 2">
    <name type="scientific">Staurois parvus</name>
    <dbReference type="NCBI Taxonomy" id="386267"/>
    <lineage>
        <taxon>Eukaryota</taxon>
        <taxon>Metazoa</taxon>
        <taxon>Chordata</taxon>
        <taxon>Craniata</taxon>
        <taxon>Vertebrata</taxon>
        <taxon>Euteleostomi</taxon>
        <taxon>Amphibia</taxon>
        <taxon>Batrachia</taxon>
        <taxon>Anura</taxon>
        <taxon>Neobatrachia</taxon>
        <taxon>Ranoidea</taxon>
        <taxon>Ranidae</taxon>
        <taxon>Staurois</taxon>
    </lineage>
</organism>